<feature type="transmembrane region" description="Helical" evidence="6">
    <location>
        <begin position="306"/>
        <end position="329"/>
    </location>
</feature>
<evidence type="ECO:0000256" key="2">
    <source>
        <dbReference type="ARBA" id="ARBA00022448"/>
    </source>
</evidence>
<evidence type="ECO:0000313" key="8">
    <source>
        <dbReference type="Proteomes" id="UP000606974"/>
    </source>
</evidence>
<keyword evidence="2" id="KW-0813">Transport</keyword>
<evidence type="ECO:0000256" key="6">
    <source>
        <dbReference type="SAM" id="Phobius"/>
    </source>
</evidence>
<dbReference type="GO" id="GO:0016020">
    <property type="term" value="C:membrane"/>
    <property type="evidence" value="ECO:0007669"/>
    <property type="project" value="UniProtKB-SubCell"/>
</dbReference>
<dbReference type="InterPro" id="IPR004840">
    <property type="entry name" value="Amino_acid_permease_CS"/>
</dbReference>
<dbReference type="PANTHER" id="PTHR45649:SF27">
    <property type="entry name" value="CHOLINE TRANSPORTER (EUROFUNG)"/>
    <property type="match status" value="1"/>
</dbReference>
<feature type="transmembrane region" description="Helical" evidence="6">
    <location>
        <begin position="434"/>
        <end position="452"/>
    </location>
</feature>
<sequence>MRDWRPDLSGFLPSRPGFDLIMHSLEKNRNEETSVDQSGDNIHSPHDIAAAELINASGHIQEVDRNFGLVSLTGYGLVSGNVWPALGGTILVAIFNGGPPGTIYEFVAAGIFYFMITACIAELASAIPSTAGVYHWASVTPGKRYGRVIGYYAGYWNYLGWMLASASVCAIVGNVCVQMYGVTHPEYTSKPWHVFLGYIIMLWTSCLFVCYANKLIPHLGTIGIFFIIVGGFITVVVCAAVPGYGGRPGHASEAFVWKDWVADLGYPDGFVFLAGMLNGAYAIGTPDLVCHLAEEIPRPHVNVPKAMGLQMGIGFLSGFAYLIAILYTINDFDALSSSTFPIAEIYAQATGSTAGTIGLLFLILVVFVLESVGANITVGRGLWTLARDGATPFSGFLSRVSPARGMPLNATIASAVLNTLLACVYLGSTTAFSALASAFVLLTTASYTAAILPHLLTGRKNIRFGPFHMKGWLGFAVNGIACTYMIVFFVIFCFPYSLPTNAKTMNYSSVIFGGSTILITAWYFLGGKKGYTGPQTIGGKVYEADLIKKVAMVVPKA</sequence>
<evidence type="ECO:0000256" key="4">
    <source>
        <dbReference type="ARBA" id="ARBA00022989"/>
    </source>
</evidence>
<proteinExistence type="predicted"/>
<dbReference type="GO" id="GO:0022857">
    <property type="term" value="F:transmembrane transporter activity"/>
    <property type="evidence" value="ECO:0007669"/>
    <property type="project" value="InterPro"/>
</dbReference>
<comment type="subcellular location">
    <subcellularLocation>
        <location evidence="1">Membrane</location>
        <topology evidence="1">Multi-pass membrane protein</topology>
    </subcellularLocation>
</comment>
<feature type="transmembrane region" description="Helical" evidence="6">
    <location>
        <begin position="107"/>
        <end position="137"/>
    </location>
</feature>
<reference evidence="7" key="1">
    <citation type="submission" date="2020-02" db="EMBL/GenBank/DDBJ databases">
        <authorList>
            <person name="Palmer J.M."/>
        </authorList>
    </citation>
    <scope>NUCLEOTIDE SEQUENCE</scope>
    <source>
        <strain evidence="7">EPUS1.4</strain>
        <tissue evidence="7">Thallus</tissue>
    </source>
</reference>
<feature type="transmembrane region" description="Helical" evidence="6">
    <location>
        <begin position="192"/>
        <end position="212"/>
    </location>
</feature>
<dbReference type="InterPro" id="IPR002293">
    <property type="entry name" value="AA/rel_permease1"/>
</dbReference>
<keyword evidence="3 6" id="KW-0812">Transmembrane</keyword>
<keyword evidence="8" id="KW-1185">Reference proteome</keyword>
<organism evidence="7 8">
    <name type="scientific">Endocarpon pusillum</name>
    <dbReference type="NCBI Taxonomy" id="364733"/>
    <lineage>
        <taxon>Eukaryota</taxon>
        <taxon>Fungi</taxon>
        <taxon>Dikarya</taxon>
        <taxon>Ascomycota</taxon>
        <taxon>Pezizomycotina</taxon>
        <taxon>Eurotiomycetes</taxon>
        <taxon>Chaetothyriomycetidae</taxon>
        <taxon>Verrucariales</taxon>
        <taxon>Verrucariaceae</taxon>
        <taxon>Endocarpon</taxon>
    </lineage>
</organism>
<accession>A0A8H7AUM5</accession>
<dbReference type="PIRSF" id="PIRSF006060">
    <property type="entry name" value="AA_transporter"/>
    <property type="match status" value="1"/>
</dbReference>
<dbReference type="AlphaFoldDB" id="A0A8H7AUM5"/>
<feature type="transmembrane region" description="Helical" evidence="6">
    <location>
        <begin position="349"/>
        <end position="369"/>
    </location>
</feature>
<feature type="transmembrane region" description="Helical" evidence="6">
    <location>
        <begin position="472"/>
        <end position="498"/>
    </location>
</feature>
<gene>
    <name evidence="7" type="ORF">GJ744_006458</name>
</gene>
<comment type="caution">
    <text evidence="7">The sequence shown here is derived from an EMBL/GenBank/DDBJ whole genome shotgun (WGS) entry which is preliminary data.</text>
</comment>
<dbReference type="Gene3D" id="1.20.1740.10">
    <property type="entry name" value="Amino acid/polyamine transporter I"/>
    <property type="match status" value="1"/>
</dbReference>
<keyword evidence="4 6" id="KW-1133">Transmembrane helix</keyword>
<keyword evidence="5 6" id="KW-0472">Membrane</keyword>
<dbReference type="PANTHER" id="PTHR45649">
    <property type="entry name" value="AMINO-ACID PERMEASE BAT1"/>
    <property type="match status" value="1"/>
</dbReference>
<evidence type="ECO:0000256" key="3">
    <source>
        <dbReference type="ARBA" id="ARBA00022692"/>
    </source>
</evidence>
<protein>
    <recommendedName>
        <fullName evidence="9">Choline transport protein</fullName>
    </recommendedName>
</protein>
<feature type="transmembrane region" description="Helical" evidence="6">
    <location>
        <begin position="408"/>
        <end position="428"/>
    </location>
</feature>
<feature type="transmembrane region" description="Helical" evidence="6">
    <location>
        <begin position="75"/>
        <end position="95"/>
    </location>
</feature>
<evidence type="ECO:0000313" key="7">
    <source>
        <dbReference type="EMBL" id="KAF7513844.1"/>
    </source>
</evidence>
<dbReference type="EMBL" id="JAACFV010000003">
    <property type="protein sequence ID" value="KAF7513844.1"/>
    <property type="molecule type" value="Genomic_DNA"/>
</dbReference>
<dbReference type="OrthoDB" id="3900342at2759"/>
<feature type="transmembrane region" description="Helical" evidence="6">
    <location>
        <begin position="158"/>
        <end position="180"/>
    </location>
</feature>
<dbReference type="Proteomes" id="UP000606974">
    <property type="component" value="Unassembled WGS sequence"/>
</dbReference>
<evidence type="ECO:0000256" key="5">
    <source>
        <dbReference type="ARBA" id="ARBA00023136"/>
    </source>
</evidence>
<evidence type="ECO:0008006" key="9">
    <source>
        <dbReference type="Google" id="ProtNLM"/>
    </source>
</evidence>
<dbReference type="Pfam" id="PF13520">
    <property type="entry name" value="AA_permease_2"/>
    <property type="match status" value="1"/>
</dbReference>
<evidence type="ECO:0000256" key="1">
    <source>
        <dbReference type="ARBA" id="ARBA00004141"/>
    </source>
</evidence>
<dbReference type="GO" id="GO:0006865">
    <property type="term" value="P:amino acid transport"/>
    <property type="evidence" value="ECO:0007669"/>
    <property type="project" value="InterPro"/>
</dbReference>
<dbReference type="PROSITE" id="PS00218">
    <property type="entry name" value="AMINO_ACID_PERMEASE_1"/>
    <property type="match status" value="1"/>
</dbReference>
<name>A0A8H7AUM5_9EURO</name>
<feature type="transmembrane region" description="Helical" evidence="6">
    <location>
        <begin position="504"/>
        <end position="525"/>
    </location>
</feature>
<feature type="transmembrane region" description="Helical" evidence="6">
    <location>
        <begin position="224"/>
        <end position="244"/>
    </location>
</feature>